<feature type="domain" description="Mucin binding" evidence="1">
    <location>
        <begin position="211"/>
        <end position="289"/>
    </location>
</feature>
<proteinExistence type="predicted"/>
<sequence>MNNATPYLGFQLGGITMQTEVKGQPQSFAIINYVDLDNNMAQIATSGQITATSDYHLDEQIKKLQSQGYELVTNGFAQQRFDNQTHLLTFKHQRQVVTGNHLDHGVEPNEVAKVGHQIVHYQGAGSRTPRDSQTTVQLSRSIIFDKVTNKRMGSKPWRPVHSNYPVIGSPSVQGYTPSQAMVGGHEVDPAKPDVEYTVDYRLIKQASTGPQTAVIRFLDIDNHNQAIITPVEVTGQPNAVINYDPTETIKQLINRGYELVDNGFNPDGAPQFFDANDQFEQTYIITLQHRHANVSPQHPQASVNADQYQRTTKLTVQFSGAGDKTPQPIVQAVNWGRTITVDLVTGELITASPWQADEQSYKPVAVPVVNGFHSTVKTVAAQKVTGNNDVVNVSYQPDVVENASQEPAAPTVLQKPMAIVNYVDLGDESKQLASSGLISGEVGQKIAARYSTADEIEQLKKDGYQVLYNNFDRNREEHVFSNDQLQTFTVALVKTNASTNLRKLSKAQSGNILNPVATSDDLSVVFDALKSLNSLLGLMMKNNFK</sequence>
<comment type="caution">
    <text evidence="3">The sequence shown here is derived from an EMBL/GenBank/DDBJ whole genome shotgun (WGS) entry which is preliminary data.</text>
</comment>
<dbReference type="PATRIC" id="fig|1423746.3.peg.1433"/>
<organism evidence="3 4">
    <name type="scientific">Limosilactobacillus frumenti DSM 13145</name>
    <dbReference type="NCBI Taxonomy" id="1423746"/>
    <lineage>
        <taxon>Bacteria</taxon>
        <taxon>Bacillati</taxon>
        <taxon>Bacillota</taxon>
        <taxon>Bacilli</taxon>
        <taxon>Lactobacillales</taxon>
        <taxon>Lactobacillaceae</taxon>
        <taxon>Limosilactobacillus</taxon>
    </lineage>
</organism>
<dbReference type="STRING" id="1423746.FD27_GL001403"/>
<dbReference type="AlphaFoldDB" id="A0A0R1P0I2"/>
<dbReference type="Pfam" id="PF17965">
    <property type="entry name" value="MucBP_2"/>
    <property type="match status" value="3"/>
</dbReference>
<evidence type="ECO:0000313" key="4">
    <source>
        <dbReference type="Proteomes" id="UP000051445"/>
    </source>
</evidence>
<dbReference type="Proteomes" id="UP000051445">
    <property type="component" value="Unassembled WGS sequence"/>
</dbReference>
<accession>A0A0R1P0I2</accession>
<dbReference type="InterPro" id="IPR041558">
    <property type="entry name" value="MucBP_2"/>
</dbReference>
<dbReference type="EMBL" id="AZER01000025">
    <property type="protein sequence ID" value="KRL26016.1"/>
    <property type="molecule type" value="Genomic_DNA"/>
</dbReference>
<dbReference type="InterPro" id="IPR041495">
    <property type="entry name" value="Mub_B2"/>
</dbReference>
<dbReference type="Pfam" id="PF17966">
    <property type="entry name" value="Muc_B2"/>
    <property type="match status" value="2"/>
</dbReference>
<dbReference type="Gene3D" id="3.10.20.470">
    <property type="match status" value="3"/>
</dbReference>
<reference evidence="3 4" key="1">
    <citation type="journal article" date="2015" name="Genome Announc.">
        <title>Expanding the biotechnology potential of lactobacilli through comparative genomics of 213 strains and associated genera.</title>
        <authorList>
            <person name="Sun Z."/>
            <person name="Harris H.M."/>
            <person name="McCann A."/>
            <person name="Guo C."/>
            <person name="Argimon S."/>
            <person name="Zhang W."/>
            <person name="Yang X."/>
            <person name="Jeffery I.B."/>
            <person name="Cooney J.C."/>
            <person name="Kagawa T.F."/>
            <person name="Liu W."/>
            <person name="Song Y."/>
            <person name="Salvetti E."/>
            <person name="Wrobel A."/>
            <person name="Rasinkangas P."/>
            <person name="Parkhill J."/>
            <person name="Rea M.C."/>
            <person name="O'Sullivan O."/>
            <person name="Ritari J."/>
            <person name="Douillard F.P."/>
            <person name="Paul Ross R."/>
            <person name="Yang R."/>
            <person name="Briner A.E."/>
            <person name="Felis G.E."/>
            <person name="de Vos W.M."/>
            <person name="Barrangou R."/>
            <person name="Klaenhammer T.R."/>
            <person name="Caufield P.W."/>
            <person name="Cui Y."/>
            <person name="Zhang H."/>
            <person name="O'Toole P.W."/>
        </authorList>
    </citation>
    <scope>NUCLEOTIDE SEQUENCE [LARGE SCALE GENOMIC DNA]</scope>
    <source>
        <strain evidence="3 4">DSM 13145</strain>
    </source>
</reference>
<keyword evidence="4" id="KW-1185">Reference proteome</keyword>
<feature type="domain" description="Mucin binding" evidence="1">
    <location>
        <begin position="418"/>
        <end position="493"/>
    </location>
</feature>
<gene>
    <name evidence="3" type="ORF">FD27_GL001403</name>
</gene>
<dbReference type="Gene3D" id="2.60.40.4300">
    <property type="match status" value="2"/>
</dbReference>
<feature type="domain" description="Mub B2-like" evidence="2">
    <location>
        <begin position="304"/>
        <end position="398"/>
    </location>
</feature>
<protein>
    <submittedName>
        <fullName evidence="3">Adhesion exoprotein</fullName>
    </submittedName>
</protein>
<feature type="domain" description="Mub B2-like" evidence="2">
    <location>
        <begin position="107"/>
        <end position="201"/>
    </location>
</feature>
<evidence type="ECO:0000313" key="3">
    <source>
        <dbReference type="EMBL" id="KRL26016.1"/>
    </source>
</evidence>
<evidence type="ECO:0000259" key="2">
    <source>
        <dbReference type="Pfam" id="PF17966"/>
    </source>
</evidence>
<feature type="domain" description="Mucin binding" evidence="1">
    <location>
        <begin position="29"/>
        <end position="85"/>
    </location>
</feature>
<evidence type="ECO:0000259" key="1">
    <source>
        <dbReference type="Pfam" id="PF17965"/>
    </source>
</evidence>
<name>A0A0R1P0I2_9LACO</name>